<dbReference type="GO" id="GO:0055085">
    <property type="term" value="P:transmembrane transport"/>
    <property type="evidence" value="ECO:0007669"/>
    <property type="project" value="InterPro"/>
</dbReference>
<keyword evidence="10" id="KW-1185">Reference proteome</keyword>
<sequence length="300" mass="33333">MTRIFGSLRDGRGFDTVLVFMALGYLLVFSAFPLIYNIVMSTQSVDLFSLASFDRPFVGLDNYREVLSTPEANLIFWNTVKFVVLSIVFQLSIGFGLAMFFNQDFPGASFLRGLFLAGWIMPALVVGAVWSWILAGDFGVLNYVLSSLGVIEEHIFWLSDPDMSLYAVIIANIWLGVPFNMLLLSVGLAGIPKDVYEAAEMDGANAIRRFFTITLPLMRAQLGAVISLGIIFTLQQFDLFAALTQGGPSNASNVFQYWSWQLSFQTYEIGLGSVVSVLMIVFVIFVAAIYVRSTRHEHAM</sequence>
<dbReference type="RefSeq" id="WP_146366178.1">
    <property type="nucleotide sequence ID" value="NZ_CP042263.1"/>
</dbReference>
<evidence type="ECO:0000256" key="5">
    <source>
        <dbReference type="ARBA" id="ARBA00022989"/>
    </source>
</evidence>
<feature type="transmembrane region" description="Helical" evidence="7">
    <location>
        <begin position="113"/>
        <end position="133"/>
    </location>
</feature>
<keyword evidence="6 7" id="KW-0472">Membrane</keyword>
<keyword evidence="3" id="KW-1003">Cell membrane</keyword>
<feature type="transmembrane region" description="Helical" evidence="7">
    <location>
        <begin position="269"/>
        <end position="291"/>
    </location>
</feature>
<protein>
    <submittedName>
        <fullName evidence="9">Sugar ABC transporter permease</fullName>
    </submittedName>
</protein>
<accession>A0A5B8IX78</accession>
<evidence type="ECO:0000256" key="2">
    <source>
        <dbReference type="ARBA" id="ARBA00022448"/>
    </source>
</evidence>
<evidence type="ECO:0000256" key="4">
    <source>
        <dbReference type="ARBA" id="ARBA00022692"/>
    </source>
</evidence>
<dbReference type="InterPro" id="IPR000515">
    <property type="entry name" value="MetI-like"/>
</dbReference>
<name>A0A5B8IX78_9RHOB</name>
<dbReference type="AlphaFoldDB" id="A0A5B8IX78"/>
<gene>
    <name evidence="9" type="ORF">FPZ52_13675</name>
</gene>
<dbReference type="EMBL" id="CP042263">
    <property type="protein sequence ID" value="QDY70762.1"/>
    <property type="molecule type" value="Genomic_DNA"/>
</dbReference>
<evidence type="ECO:0000256" key="7">
    <source>
        <dbReference type="RuleBase" id="RU363032"/>
    </source>
</evidence>
<feature type="transmembrane region" description="Helical" evidence="7">
    <location>
        <begin position="165"/>
        <end position="189"/>
    </location>
</feature>
<dbReference type="InterPro" id="IPR035906">
    <property type="entry name" value="MetI-like_sf"/>
</dbReference>
<feature type="domain" description="ABC transmembrane type-1" evidence="8">
    <location>
        <begin position="76"/>
        <end position="290"/>
    </location>
</feature>
<dbReference type="Proteomes" id="UP000318483">
    <property type="component" value="Plasmid unnamed2"/>
</dbReference>
<feature type="transmembrane region" description="Helical" evidence="7">
    <location>
        <begin position="82"/>
        <end position="101"/>
    </location>
</feature>
<dbReference type="KEGG" id="lit:FPZ52_13675"/>
<dbReference type="Pfam" id="PF00528">
    <property type="entry name" value="BPD_transp_1"/>
    <property type="match status" value="1"/>
</dbReference>
<comment type="subcellular location">
    <subcellularLocation>
        <location evidence="1 7">Cell membrane</location>
        <topology evidence="1 7">Multi-pass membrane protein</topology>
    </subcellularLocation>
</comment>
<comment type="similarity">
    <text evidence="7">Belongs to the binding-protein-dependent transport system permease family.</text>
</comment>
<keyword evidence="2 7" id="KW-0813">Transport</keyword>
<dbReference type="Gene3D" id="1.10.3720.10">
    <property type="entry name" value="MetI-like"/>
    <property type="match status" value="1"/>
</dbReference>
<evidence type="ECO:0000313" key="10">
    <source>
        <dbReference type="Proteomes" id="UP000318483"/>
    </source>
</evidence>
<reference evidence="9 10" key="1">
    <citation type="submission" date="2019-07" db="EMBL/GenBank/DDBJ databases">
        <title>Litoreibacter alkalisoli sp. nov., isolated from saline-alkaline soil.</title>
        <authorList>
            <person name="Wang S."/>
            <person name="Xu L."/>
            <person name="Xing Y.-T."/>
            <person name="Sun J.-Q."/>
        </authorList>
    </citation>
    <scope>NUCLEOTIDE SEQUENCE [LARGE SCALE GENOMIC DNA]</scope>
    <source>
        <strain evidence="9 10">LN3S51</strain>
        <plasmid evidence="9 10">unnamed2</plasmid>
    </source>
</reference>
<evidence type="ECO:0000256" key="6">
    <source>
        <dbReference type="ARBA" id="ARBA00023136"/>
    </source>
</evidence>
<dbReference type="PROSITE" id="PS50928">
    <property type="entry name" value="ABC_TM1"/>
    <property type="match status" value="1"/>
</dbReference>
<evidence type="ECO:0000259" key="8">
    <source>
        <dbReference type="PROSITE" id="PS50928"/>
    </source>
</evidence>
<feature type="transmembrane region" description="Helical" evidence="7">
    <location>
        <begin position="210"/>
        <end position="234"/>
    </location>
</feature>
<evidence type="ECO:0000313" key="9">
    <source>
        <dbReference type="EMBL" id="QDY70762.1"/>
    </source>
</evidence>
<dbReference type="GO" id="GO:0005886">
    <property type="term" value="C:plasma membrane"/>
    <property type="evidence" value="ECO:0007669"/>
    <property type="project" value="UniProtKB-SubCell"/>
</dbReference>
<keyword evidence="5 7" id="KW-1133">Transmembrane helix</keyword>
<evidence type="ECO:0000256" key="1">
    <source>
        <dbReference type="ARBA" id="ARBA00004651"/>
    </source>
</evidence>
<dbReference type="OrthoDB" id="9801818at2"/>
<dbReference type="PANTHER" id="PTHR43005:SF1">
    <property type="entry name" value="SPERMIDINE_PUTRESCINE TRANSPORT SYSTEM PERMEASE PROTEIN"/>
    <property type="match status" value="1"/>
</dbReference>
<dbReference type="PANTHER" id="PTHR43005">
    <property type="entry name" value="BLR7065 PROTEIN"/>
    <property type="match status" value="1"/>
</dbReference>
<dbReference type="CDD" id="cd06261">
    <property type="entry name" value="TM_PBP2"/>
    <property type="match status" value="1"/>
</dbReference>
<keyword evidence="4 7" id="KW-0812">Transmembrane</keyword>
<geneLocation type="plasmid" evidence="9 10">
    <name>unnamed2</name>
</geneLocation>
<feature type="transmembrane region" description="Helical" evidence="7">
    <location>
        <begin position="17"/>
        <end position="39"/>
    </location>
</feature>
<dbReference type="SUPFAM" id="SSF161098">
    <property type="entry name" value="MetI-like"/>
    <property type="match status" value="1"/>
</dbReference>
<proteinExistence type="inferred from homology"/>
<organism evidence="9 10">
    <name type="scientific">Qingshengfaniella alkalisoli</name>
    <dbReference type="NCBI Taxonomy" id="2599296"/>
    <lineage>
        <taxon>Bacteria</taxon>
        <taxon>Pseudomonadati</taxon>
        <taxon>Pseudomonadota</taxon>
        <taxon>Alphaproteobacteria</taxon>
        <taxon>Rhodobacterales</taxon>
        <taxon>Paracoccaceae</taxon>
        <taxon>Qingshengfaniella</taxon>
    </lineage>
</organism>
<keyword evidence="9" id="KW-0614">Plasmid</keyword>
<evidence type="ECO:0000256" key="3">
    <source>
        <dbReference type="ARBA" id="ARBA00022475"/>
    </source>
</evidence>